<gene>
    <name evidence="11" type="ORF">SAMN05444486_10450</name>
</gene>
<organism evidence="11 12">
    <name type="scientific">Lentibacter algarum</name>
    <dbReference type="NCBI Taxonomy" id="576131"/>
    <lineage>
        <taxon>Bacteria</taxon>
        <taxon>Pseudomonadati</taxon>
        <taxon>Pseudomonadota</taxon>
        <taxon>Alphaproteobacteria</taxon>
        <taxon>Rhodobacterales</taxon>
        <taxon>Roseobacteraceae</taxon>
        <taxon>Lentibacter</taxon>
    </lineage>
</organism>
<dbReference type="PANTHER" id="PTHR46173">
    <property type="entry name" value="CCA TRNA NUCLEOTIDYLTRANSFERASE 1, MITOCHONDRIAL"/>
    <property type="match status" value="1"/>
</dbReference>
<sequence>MTQVSGIWLEDRAAQTLLGALEAESYQAYFVGGCVRNALLGLPVKDLDVATSARPEVVIKLAKELGFKPVPTGLEHGTVTVVGKGSVLEVTTFRKDIETDGRHAVVAFSDRLEDDAARRDFRMNALYADRSGTVTDPTGGVADIEARKICFVGAPDQRIREDYLRIVRLFRFAAQLGFGAEGIDPLAAQAAARLSYGLRHVSIERQTSEILKLLGADELMATLSLMQETGVLARILRGVSLPVLQRFVDFGESEPVARLAALLVFSGEMPLRLSKKEQRLFDALRSFAWSTQSGEELAYQTDALTARKAVFLRAALAGGVADVSGLEAAAEQHLPLAAKDLPHLSGKALGDALKHAEKVWIASGFTLSKEQLLDEK</sequence>
<dbReference type="Pfam" id="PF01743">
    <property type="entry name" value="PolyA_pol"/>
    <property type="match status" value="1"/>
</dbReference>
<dbReference type="Proteomes" id="UP000199026">
    <property type="component" value="Unassembled WGS sequence"/>
</dbReference>
<dbReference type="InterPro" id="IPR032828">
    <property type="entry name" value="PolyA_RNA-bd"/>
</dbReference>
<evidence type="ECO:0000313" key="12">
    <source>
        <dbReference type="Proteomes" id="UP000199026"/>
    </source>
</evidence>
<dbReference type="GO" id="GO:0000166">
    <property type="term" value="F:nucleotide binding"/>
    <property type="evidence" value="ECO:0007669"/>
    <property type="project" value="UniProtKB-KW"/>
</dbReference>
<comment type="similarity">
    <text evidence="8">Belongs to the tRNA nucleotidyltransferase/poly(A) polymerase family.</text>
</comment>
<dbReference type="GO" id="GO:0000049">
    <property type="term" value="F:tRNA binding"/>
    <property type="evidence" value="ECO:0007669"/>
    <property type="project" value="TreeGrafter"/>
</dbReference>
<dbReference type="InterPro" id="IPR050264">
    <property type="entry name" value="Bact_CCA-adding_enz_type3_sf"/>
</dbReference>
<dbReference type="RefSeq" id="WP_089893889.1">
    <property type="nucleotide sequence ID" value="NZ_CALLJM010000021.1"/>
</dbReference>
<dbReference type="EMBL" id="FNPR01000004">
    <property type="protein sequence ID" value="SDY81294.1"/>
    <property type="molecule type" value="Genomic_DNA"/>
</dbReference>
<evidence type="ECO:0000313" key="11">
    <source>
        <dbReference type="EMBL" id="SDY81294.1"/>
    </source>
</evidence>
<dbReference type="SUPFAM" id="SSF81891">
    <property type="entry name" value="Poly A polymerase C-terminal region-like"/>
    <property type="match status" value="1"/>
</dbReference>
<proteinExistence type="inferred from homology"/>
<evidence type="ECO:0000259" key="9">
    <source>
        <dbReference type="Pfam" id="PF01743"/>
    </source>
</evidence>
<keyword evidence="2 8" id="KW-0808">Transferase</keyword>
<reference evidence="11 12" key="1">
    <citation type="submission" date="2016-10" db="EMBL/GenBank/DDBJ databases">
        <authorList>
            <person name="de Groot N.N."/>
        </authorList>
    </citation>
    <scope>NUCLEOTIDE SEQUENCE [LARGE SCALE GENOMIC DNA]</scope>
    <source>
        <strain evidence="11 12">DSM 24677</strain>
    </source>
</reference>
<evidence type="ECO:0000256" key="5">
    <source>
        <dbReference type="ARBA" id="ARBA00022723"/>
    </source>
</evidence>
<dbReference type="Gene3D" id="1.10.3090.10">
    <property type="entry name" value="cca-adding enzyme, domain 2"/>
    <property type="match status" value="1"/>
</dbReference>
<evidence type="ECO:0000256" key="6">
    <source>
        <dbReference type="ARBA" id="ARBA00022741"/>
    </source>
</evidence>
<evidence type="ECO:0000259" key="10">
    <source>
        <dbReference type="Pfam" id="PF12627"/>
    </source>
</evidence>
<dbReference type="PANTHER" id="PTHR46173:SF1">
    <property type="entry name" value="CCA TRNA NUCLEOTIDYLTRANSFERASE 1, MITOCHONDRIAL"/>
    <property type="match status" value="1"/>
</dbReference>
<dbReference type="OrthoDB" id="9805698at2"/>
<keyword evidence="7" id="KW-0460">Magnesium</keyword>
<accession>A0A1H3MXQ0</accession>
<keyword evidence="3" id="KW-0819">tRNA processing</keyword>
<keyword evidence="8" id="KW-0694">RNA-binding</keyword>
<evidence type="ECO:0000256" key="1">
    <source>
        <dbReference type="ARBA" id="ARBA00001946"/>
    </source>
</evidence>
<feature type="domain" description="tRNA nucleotidyltransferase/poly(A) polymerase RNA and SrmB- binding" evidence="10">
    <location>
        <begin position="183"/>
        <end position="239"/>
    </location>
</feature>
<keyword evidence="5" id="KW-0479">Metal-binding</keyword>
<evidence type="ECO:0000256" key="3">
    <source>
        <dbReference type="ARBA" id="ARBA00022694"/>
    </source>
</evidence>
<keyword evidence="4" id="KW-0548">Nucleotidyltransferase</keyword>
<evidence type="ECO:0000256" key="7">
    <source>
        <dbReference type="ARBA" id="ARBA00022842"/>
    </source>
</evidence>
<comment type="cofactor">
    <cofactor evidence="1">
        <name>Mg(2+)</name>
        <dbReference type="ChEBI" id="CHEBI:18420"/>
    </cofactor>
</comment>
<dbReference type="Gene3D" id="3.30.460.10">
    <property type="entry name" value="Beta Polymerase, domain 2"/>
    <property type="match status" value="1"/>
</dbReference>
<dbReference type="CDD" id="cd05398">
    <property type="entry name" value="NT_ClassII-CCAase"/>
    <property type="match status" value="1"/>
</dbReference>
<evidence type="ECO:0000256" key="2">
    <source>
        <dbReference type="ARBA" id="ARBA00022679"/>
    </source>
</evidence>
<dbReference type="GO" id="GO:0008033">
    <property type="term" value="P:tRNA processing"/>
    <property type="evidence" value="ECO:0007669"/>
    <property type="project" value="UniProtKB-KW"/>
</dbReference>
<evidence type="ECO:0000256" key="4">
    <source>
        <dbReference type="ARBA" id="ARBA00022695"/>
    </source>
</evidence>
<feature type="domain" description="Poly A polymerase head" evidence="9">
    <location>
        <begin position="28"/>
        <end position="149"/>
    </location>
</feature>
<keyword evidence="12" id="KW-1185">Reference proteome</keyword>
<dbReference type="Pfam" id="PF12627">
    <property type="entry name" value="PolyA_pol_RNAbd"/>
    <property type="match status" value="1"/>
</dbReference>
<dbReference type="GO" id="GO:0046872">
    <property type="term" value="F:metal ion binding"/>
    <property type="evidence" value="ECO:0007669"/>
    <property type="project" value="UniProtKB-KW"/>
</dbReference>
<protein>
    <submittedName>
        <fullName evidence="11">Poly(A) polymerase</fullName>
    </submittedName>
</protein>
<dbReference type="InterPro" id="IPR043519">
    <property type="entry name" value="NT_sf"/>
</dbReference>
<dbReference type="AlphaFoldDB" id="A0A1H3MXQ0"/>
<dbReference type="InterPro" id="IPR002646">
    <property type="entry name" value="PolA_pol_head_dom"/>
</dbReference>
<dbReference type="STRING" id="576131.SAMN05444486_10450"/>
<evidence type="ECO:0000256" key="8">
    <source>
        <dbReference type="RuleBase" id="RU003953"/>
    </source>
</evidence>
<dbReference type="GO" id="GO:0016779">
    <property type="term" value="F:nucleotidyltransferase activity"/>
    <property type="evidence" value="ECO:0007669"/>
    <property type="project" value="UniProtKB-KW"/>
</dbReference>
<name>A0A1H3MXQ0_9RHOB</name>
<keyword evidence="6" id="KW-0547">Nucleotide-binding</keyword>
<dbReference type="GeneID" id="78125691"/>
<dbReference type="SUPFAM" id="SSF81301">
    <property type="entry name" value="Nucleotidyltransferase"/>
    <property type="match status" value="1"/>
</dbReference>